<proteinExistence type="predicted"/>
<protein>
    <submittedName>
        <fullName evidence="5">Achaete-scute homolog 4-like</fullName>
    </submittedName>
</protein>
<dbReference type="InterPro" id="IPR036638">
    <property type="entry name" value="HLH_DNA-bd_sf"/>
</dbReference>
<evidence type="ECO:0000256" key="3">
    <source>
        <dbReference type="ARBA" id="ARBA00023125"/>
    </source>
</evidence>
<dbReference type="GO" id="GO:0046983">
    <property type="term" value="F:protein dimerization activity"/>
    <property type="evidence" value="ECO:0007669"/>
    <property type="project" value="InterPro"/>
</dbReference>
<gene>
    <name evidence="5" type="ORF">PACLA_8A050655</name>
</gene>
<evidence type="ECO:0000256" key="4">
    <source>
        <dbReference type="ARBA" id="ARBA00023242"/>
    </source>
</evidence>
<comment type="caution">
    <text evidence="5">The sequence shown here is derived from an EMBL/GenBank/DDBJ whole genome shotgun (WGS) entry which is preliminary data.</text>
</comment>
<dbReference type="Pfam" id="PF00010">
    <property type="entry name" value="HLH"/>
    <property type="match status" value="1"/>
</dbReference>
<evidence type="ECO:0000313" key="6">
    <source>
        <dbReference type="Proteomes" id="UP001152795"/>
    </source>
</evidence>
<dbReference type="GO" id="GO:0000977">
    <property type="term" value="F:RNA polymerase II transcription regulatory region sequence-specific DNA binding"/>
    <property type="evidence" value="ECO:0007669"/>
    <property type="project" value="TreeGrafter"/>
</dbReference>
<dbReference type="GO" id="GO:0000981">
    <property type="term" value="F:DNA-binding transcription factor activity, RNA polymerase II-specific"/>
    <property type="evidence" value="ECO:0007669"/>
    <property type="project" value="TreeGrafter"/>
</dbReference>
<dbReference type="SMART" id="SM00353">
    <property type="entry name" value="HLH"/>
    <property type="match status" value="1"/>
</dbReference>
<dbReference type="InterPro" id="IPR011598">
    <property type="entry name" value="bHLH_dom"/>
</dbReference>
<dbReference type="PANTHER" id="PTHR23349">
    <property type="entry name" value="BASIC HELIX-LOOP-HELIX TRANSCRIPTION FACTOR, TWIST"/>
    <property type="match status" value="1"/>
</dbReference>
<dbReference type="Gene3D" id="4.10.280.10">
    <property type="entry name" value="Helix-loop-helix DNA-binding domain"/>
    <property type="match status" value="1"/>
</dbReference>
<keyword evidence="2" id="KW-0524">Neurogenesis</keyword>
<dbReference type="CDD" id="cd19724">
    <property type="entry name" value="bHLH_TS_ASCL3_like"/>
    <property type="match status" value="1"/>
</dbReference>
<dbReference type="Proteomes" id="UP001152795">
    <property type="component" value="Unassembled WGS sequence"/>
</dbReference>
<dbReference type="GO" id="GO:0007399">
    <property type="term" value="P:nervous system development"/>
    <property type="evidence" value="ECO:0007669"/>
    <property type="project" value="UniProtKB-KW"/>
</dbReference>
<keyword evidence="6" id="KW-1185">Reference proteome</keyword>
<organism evidence="5 6">
    <name type="scientific">Paramuricea clavata</name>
    <name type="common">Red gorgonian</name>
    <name type="synonym">Violescent sea-whip</name>
    <dbReference type="NCBI Taxonomy" id="317549"/>
    <lineage>
        <taxon>Eukaryota</taxon>
        <taxon>Metazoa</taxon>
        <taxon>Cnidaria</taxon>
        <taxon>Anthozoa</taxon>
        <taxon>Octocorallia</taxon>
        <taxon>Malacalcyonacea</taxon>
        <taxon>Plexauridae</taxon>
        <taxon>Paramuricea</taxon>
    </lineage>
</organism>
<dbReference type="FunFam" id="4.10.280.10:FF:000029">
    <property type="entry name" value="Achaete-scute family bHLH transcription factor 1"/>
    <property type="match status" value="1"/>
</dbReference>
<evidence type="ECO:0000256" key="2">
    <source>
        <dbReference type="ARBA" id="ARBA00022902"/>
    </source>
</evidence>
<dbReference type="InterPro" id="IPR050283">
    <property type="entry name" value="E-box_TF_Regulators"/>
</dbReference>
<comment type="subcellular location">
    <subcellularLocation>
        <location evidence="1">Nucleus</location>
    </subcellularLocation>
</comment>
<dbReference type="PANTHER" id="PTHR23349:SF108">
    <property type="entry name" value="BHLH DOMAIN-CONTAINING PROTEIN"/>
    <property type="match status" value="1"/>
</dbReference>
<dbReference type="EMBL" id="CACRXK020005552">
    <property type="protein sequence ID" value="CAB4006605.1"/>
    <property type="molecule type" value="Genomic_DNA"/>
</dbReference>
<accession>A0A6S7HKX4</accession>
<evidence type="ECO:0000313" key="5">
    <source>
        <dbReference type="EMBL" id="CAB4006605.1"/>
    </source>
</evidence>
<keyword evidence="3" id="KW-0238">DNA-binding</keyword>
<evidence type="ECO:0000256" key="1">
    <source>
        <dbReference type="ARBA" id="ARBA00004123"/>
    </source>
</evidence>
<dbReference type="OrthoDB" id="5976910at2759"/>
<reference evidence="5" key="1">
    <citation type="submission" date="2020-04" db="EMBL/GenBank/DDBJ databases">
        <authorList>
            <person name="Alioto T."/>
            <person name="Alioto T."/>
            <person name="Gomez Garrido J."/>
        </authorList>
    </citation>
    <scope>NUCLEOTIDE SEQUENCE</scope>
    <source>
        <strain evidence="5">A484AB</strain>
    </source>
</reference>
<sequence>MEYQDFTFSMPTCYQLGIPNEPSAAEIQGMAYPFPPQMVPVPHPLYDCNLEPAFIRKRNERERIRVRHVNEGYARLREHLPNEPTEKRMSKVETLRAAIRYIRRLELLLDNAKDKSVLSQKNATGDKEK</sequence>
<keyword evidence="4" id="KW-0539">Nucleus</keyword>
<dbReference type="PROSITE" id="PS50888">
    <property type="entry name" value="BHLH"/>
    <property type="match status" value="1"/>
</dbReference>
<dbReference type="SUPFAM" id="SSF47459">
    <property type="entry name" value="HLH, helix-loop-helix DNA-binding domain"/>
    <property type="match status" value="1"/>
</dbReference>
<dbReference type="GO" id="GO:0005634">
    <property type="term" value="C:nucleus"/>
    <property type="evidence" value="ECO:0007669"/>
    <property type="project" value="UniProtKB-SubCell"/>
</dbReference>
<name>A0A6S7HKX4_PARCT</name>
<dbReference type="AlphaFoldDB" id="A0A6S7HKX4"/>